<feature type="domain" description="DUF7514" evidence="1">
    <location>
        <begin position="12"/>
        <end position="140"/>
    </location>
</feature>
<dbReference type="EMBL" id="MCFF01000028">
    <property type="protein sequence ID" value="ORZ11403.1"/>
    <property type="molecule type" value="Genomic_DNA"/>
</dbReference>
<evidence type="ECO:0000313" key="2">
    <source>
        <dbReference type="EMBL" id="ORZ11403.1"/>
    </source>
</evidence>
<dbReference type="InterPro" id="IPR055936">
    <property type="entry name" value="DUF7514"/>
</dbReference>
<dbReference type="GeneID" id="33566663"/>
<dbReference type="Pfam" id="PF24355">
    <property type="entry name" value="DUF7514"/>
    <property type="match status" value="1"/>
</dbReference>
<dbReference type="RefSeq" id="XP_021879718.1">
    <property type="nucleotide sequence ID" value="XM_022024819.1"/>
</dbReference>
<proteinExistence type="predicted"/>
<sequence length="219" mass="24822">MAYSFSPQPQYPLLDDQYNPTGTLRSFSDAYFNYLDTYYEPKGTQLLEPEKMNVIFSLTLPKEEVALNVQFGSVVYDPQFLAFQIETIFNAHGPSVTRAGFLAYLRSEIMSDPDTACKNFNSANQVMRLGPPFVRSQFPRVAEPRAKELMSYVQTRIDKDVQTIRGGVTSEEEELNALKIRLALEQQGMQAAIDLIDGPRYCYNCRRRPCTCSGILGLI</sequence>
<dbReference type="InParanoid" id="A0A1Y2GM83"/>
<dbReference type="AlphaFoldDB" id="A0A1Y2GM83"/>
<name>A0A1Y2GM83_9FUNG</name>
<gene>
    <name evidence="2" type="ORF">BCR41DRAFT_357159</name>
</gene>
<reference evidence="2 3" key="1">
    <citation type="submission" date="2016-07" db="EMBL/GenBank/DDBJ databases">
        <title>Pervasive Adenine N6-methylation of Active Genes in Fungi.</title>
        <authorList>
            <consortium name="DOE Joint Genome Institute"/>
            <person name="Mondo S.J."/>
            <person name="Dannebaum R.O."/>
            <person name="Kuo R.C."/>
            <person name="Labutti K."/>
            <person name="Haridas S."/>
            <person name="Kuo A."/>
            <person name="Salamov A."/>
            <person name="Ahrendt S.R."/>
            <person name="Lipzen A."/>
            <person name="Sullivan W."/>
            <person name="Andreopoulos W.B."/>
            <person name="Clum A."/>
            <person name="Lindquist E."/>
            <person name="Daum C."/>
            <person name="Ramamoorthy G.K."/>
            <person name="Gryganskyi A."/>
            <person name="Culley D."/>
            <person name="Magnuson J.K."/>
            <person name="James T.Y."/>
            <person name="O'Malley M.A."/>
            <person name="Stajich J.E."/>
            <person name="Spatafora J.W."/>
            <person name="Visel A."/>
            <person name="Grigoriev I.V."/>
        </authorList>
    </citation>
    <scope>NUCLEOTIDE SEQUENCE [LARGE SCALE GENOMIC DNA]</scope>
    <source>
        <strain evidence="2 3">NRRL 3116</strain>
    </source>
</reference>
<evidence type="ECO:0000313" key="3">
    <source>
        <dbReference type="Proteomes" id="UP000193648"/>
    </source>
</evidence>
<keyword evidence="3" id="KW-1185">Reference proteome</keyword>
<comment type="caution">
    <text evidence="2">The sequence shown here is derived from an EMBL/GenBank/DDBJ whole genome shotgun (WGS) entry which is preliminary data.</text>
</comment>
<dbReference type="Proteomes" id="UP000193648">
    <property type="component" value="Unassembled WGS sequence"/>
</dbReference>
<protein>
    <recommendedName>
        <fullName evidence="1">DUF7514 domain-containing protein</fullName>
    </recommendedName>
</protein>
<accession>A0A1Y2GM83</accession>
<organism evidence="2 3">
    <name type="scientific">Lobosporangium transversale</name>
    <dbReference type="NCBI Taxonomy" id="64571"/>
    <lineage>
        <taxon>Eukaryota</taxon>
        <taxon>Fungi</taxon>
        <taxon>Fungi incertae sedis</taxon>
        <taxon>Mucoromycota</taxon>
        <taxon>Mortierellomycotina</taxon>
        <taxon>Mortierellomycetes</taxon>
        <taxon>Mortierellales</taxon>
        <taxon>Mortierellaceae</taxon>
        <taxon>Lobosporangium</taxon>
    </lineage>
</organism>
<evidence type="ECO:0000259" key="1">
    <source>
        <dbReference type="Pfam" id="PF24355"/>
    </source>
</evidence>
<dbReference type="OrthoDB" id="661148at2759"/>